<keyword evidence="1" id="KW-0472">Membrane</keyword>
<protein>
    <recommendedName>
        <fullName evidence="2">CorA-like transporter domain-containing protein</fullName>
    </recommendedName>
</protein>
<dbReference type="Pfam" id="PF26616">
    <property type="entry name" value="CorA-like"/>
    <property type="match status" value="1"/>
</dbReference>
<keyword evidence="1" id="KW-0812">Transmembrane</keyword>
<feature type="domain" description="CorA-like transporter" evidence="2">
    <location>
        <begin position="169"/>
        <end position="350"/>
    </location>
</feature>
<proteinExistence type="predicted"/>
<feature type="transmembrane region" description="Helical" evidence="1">
    <location>
        <begin position="511"/>
        <end position="531"/>
    </location>
</feature>
<gene>
    <name evidence="3" type="ORF">P280DRAFT_167845</name>
</gene>
<reference evidence="3" key="1">
    <citation type="journal article" date="2020" name="Stud. Mycol.">
        <title>101 Dothideomycetes genomes: a test case for predicting lifestyles and emergence of pathogens.</title>
        <authorList>
            <person name="Haridas S."/>
            <person name="Albert R."/>
            <person name="Binder M."/>
            <person name="Bloem J."/>
            <person name="Labutti K."/>
            <person name="Salamov A."/>
            <person name="Andreopoulos B."/>
            <person name="Baker S."/>
            <person name="Barry K."/>
            <person name="Bills G."/>
            <person name="Bluhm B."/>
            <person name="Cannon C."/>
            <person name="Castanera R."/>
            <person name="Culley D."/>
            <person name="Daum C."/>
            <person name="Ezra D."/>
            <person name="Gonzalez J."/>
            <person name="Henrissat B."/>
            <person name="Kuo A."/>
            <person name="Liang C."/>
            <person name="Lipzen A."/>
            <person name="Lutzoni F."/>
            <person name="Magnuson J."/>
            <person name="Mondo S."/>
            <person name="Nolan M."/>
            <person name="Ohm R."/>
            <person name="Pangilinan J."/>
            <person name="Park H.-J."/>
            <person name="Ramirez L."/>
            <person name="Alfaro M."/>
            <person name="Sun H."/>
            <person name="Tritt A."/>
            <person name="Yoshinaga Y."/>
            <person name="Zwiers L.-H."/>
            <person name="Turgeon B."/>
            <person name="Goodwin S."/>
            <person name="Spatafora J."/>
            <person name="Crous P."/>
            <person name="Grigoriev I."/>
        </authorList>
    </citation>
    <scope>NUCLEOTIDE SEQUENCE</scope>
    <source>
        <strain evidence="3">CBS 473.64</strain>
    </source>
</reference>
<evidence type="ECO:0000259" key="2">
    <source>
        <dbReference type="Pfam" id="PF26616"/>
    </source>
</evidence>
<evidence type="ECO:0000313" key="3">
    <source>
        <dbReference type="EMBL" id="KAF2635941.1"/>
    </source>
</evidence>
<dbReference type="Gene3D" id="1.20.58.340">
    <property type="entry name" value="Magnesium transport protein CorA, transmembrane region"/>
    <property type="match status" value="1"/>
</dbReference>
<dbReference type="Proteomes" id="UP000799753">
    <property type="component" value="Unassembled WGS sequence"/>
</dbReference>
<feature type="transmembrane region" description="Helical" evidence="1">
    <location>
        <begin position="552"/>
        <end position="573"/>
    </location>
</feature>
<name>A0A6A6RMZ6_9PLEO</name>
<dbReference type="OrthoDB" id="5396681at2759"/>
<keyword evidence="4" id="KW-1185">Reference proteome</keyword>
<sequence>METSRYFERTLFYDLSPTAEEYYTQSADAIFEKDPGRSHIEVRIQSSIDASCYDKTKAFGKTINKEDVSDTKVGKPYLVISGSPTAQQPDSKDVMRPLIQLARPNSSASAGHDYDSERDDVWSLSSRASSTALPTVLDHHRGSSPPMYPGLPKLGKIDLDIENIQGFVKRTKHNFRVFYIRQRHSFSRLQITKDLFEKLLRSCHVFPRFNEYVIGLGSKNSDSEVTPPPLKYRPLRELQANNYQGYECSYLIRYVEYTNRPGGRCPYSLRQFAVYHRYKPRPSTGCSTWIIVGSSGRTEKRLDEFTHSIDDLMASNPFELHVIFLSTAIASWKPYIGDLKKIVTRQSDKAVGVLVGGSDSGSDFISIEVEDHQELKQIEDQIAELILCLDSTLDTVTTFQEMYKQFCDNYISINQAEEPCRKPAYENDAIMNGLRGEAREIAQTRKIAESLLSKVQNTRTLISSLLERESGHNLNQQISALQTLEIQGQEENTIMRGLTEKNSRDSSSMRILTIITMIYLPCTIVSNFYSTQFVSQKEQSTGGTKLEYAQNAYIFFAISAPLTLLTIVVWYVWVNYETIVQLLFHRTRTHEKGTGKARNMYQGSLPFAELPR</sequence>
<organism evidence="3 4">
    <name type="scientific">Massarina eburnea CBS 473.64</name>
    <dbReference type="NCBI Taxonomy" id="1395130"/>
    <lineage>
        <taxon>Eukaryota</taxon>
        <taxon>Fungi</taxon>
        <taxon>Dikarya</taxon>
        <taxon>Ascomycota</taxon>
        <taxon>Pezizomycotina</taxon>
        <taxon>Dothideomycetes</taxon>
        <taxon>Pleosporomycetidae</taxon>
        <taxon>Pleosporales</taxon>
        <taxon>Massarineae</taxon>
        <taxon>Massarinaceae</taxon>
        <taxon>Massarina</taxon>
    </lineage>
</organism>
<dbReference type="InterPro" id="IPR058257">
    <property type="entry name" value="CorA-like_dom"/>
</dbReference>
<keyword evidence="1" id="KW-1133">Transmembrane helix</keyword>
<evidence type="ECO:0000313" key="4">
    <source>
        <dbReference type="Proteomes" id="UP000799753"/>
    </source>
</evidence>
<dbReference type="EMBL" id="MU006802">
    <property type="protein sequence ID" value="KAF2635941.1"/>
    <property type="molecule type" value="Genomic_DNA"/>
</dbReference>
<dbReference type="AlphaFoldDB" id="A0A6A6RMZ6"/>
<evidence type="ECO:0000256" key="1">
    <source>
        <dbReference type="SAM" id="Phobius"/>
    </source>
</evidence>
<accession>A0A6A6RMZ6</accession>